<reference evidence="1 2" key="1">
    <citation type="submission" date="2012-10" db="EMBL/GenBank/DDBJ databases">
        <authorList>
            <person name="Harkins D.M."/>
            <person name="Durkin A.S."/>
            <person name="Brinkac L.M."/>
            <person name="Haft D.H."/>
            <person name="Selengut J.D."/>
            <person name="Sanka R."/>
            <person name="DePew J."/>
            <person name="Purushe J."/>
            <person name="Chanthongthip A."/>
            <person name="Lattana O."/>
            <person name="Phetsouvanh R."/>
            <person name="Newton P.N."/>
            <person name="Vinetz J.M."/>
            <person name="Sutton G.G."/>
            <person name="Nierman W.C."/>
            <person name="Fouts D.E."/>
        </authorList>
    </citation>
    <scope>NUCLEOTIDE SEQUENCE [LARGE SCALE GENOMIC DNA]</scope>
    <source>
        <strain evidence="1 2">UI 12758</strain>
    </source>
</reference>
<organism evidence="1 2">
    <name type="scientific">Leptospira interrogans str. UI 12758</name>
    <dbReference type="NCBI Taxonomy" id="1049938"/>
    <lineage>
        <taxon>Bacteria</taxon>
        <taxon>Pseudomonadati</taxon>
        <taxon>Spirochaetota</taxon>
        <taxon>Spirochaetia</taxon>
        <taxon>Leptospirales</taxon>
        <taxon>Leptospiraceae</taxon>
        <taxon>Leptospira</taxon>
    </lineage>
</organism>
<dbReference type="AntiFam" id="ANF00051">
    <property type="entry name" value="Translation of DNA tandem repeat"/>
</dbReference>
<name>A0A0E2CXN7_LEPIR</name>
<sequence>MWELPLFQNSTVKPKFVGTLTNSRKNFSKTTQICVSESAPSFMKIWAPNVIAIPRRKPYLLGALSPINCLRFS</sequence>
<gene>
    <name evidence="1" type="ORF">LEP1GSC105_0830</name>
</gene>
<comment type="caution">
    <text evidence="1">The sequence shown here is derived from an EMBL/GenBank/DDBJ whole genome shotgun (WGS) entry which is preliminary data.</text>
</comment>
<accession>A0A0E2CXN7</accession>
<dbReference type="EMBL" id="AHNR02000081">
    <property type="protein sequence ID" value="EKR52514.1"/>
    <property type="molecule type" value="Genomic_DNA"/>
</dbReference>
<dbReference type="AlphaFoldDB" id="A0A0E2CXN7"/>
<proteinExistence type="predicted"/>
<protein>
    <submittedName>
        <fullName evidence="1">Uncharacterized protein</fullName>
    </submittedName>
</protein>
<evidence type="ECO:0000313" key="2">
    <source>
        <dbReference type="Proteomes" id="UP000001340"/>
    </source>
</evidence>
<dbReference type="Proteomes" id="UP000001340">
    <property type="component" value="Unassembled WGS sequence"/>
</dbReference>
<evidence type="ECO:0000313" key="1">
    <source>
        <dbReference type="EMBL" id="EKR52514.1"/>
    </source>
</evidence>